<evidence type="ECO:0000313" key="11">
    <source>
        <dbReference type="Proteomes" id="UP000225706"/>
    </source>
</evidence>
<keyword evidence="4" id="KW-0812">Transmembrane</keyword>
<keyword evidence="9" id="KW-0119">Carbohydrate metabolism</keyword>
<comment type="similarity">
    <text evidence="2 9">Belongs to the sulfotransferase 2 family.</text>
</comment>
<gene>
    <name evidence="10" type="primary">CHST11</name>
    <name evidence="10" type="ORF">AWC38_SpisGene199</name>
</gene>
<evidence type="ECO:0000256" key="2">
    <source>
        <dbReference type="ARBA" id="ARBA00006339"/>
    </source>
</evidence>
<dbReference type="EMBL" id="LSMT01000001">
    <property type="protein sequence ID" value="PFX34844.1"/>
    <property type="molecule type" value="Genomic_DNA"/>
</dbReference>
<keyword evidence="9" id="KW-0735">Signal-anchor</keyword>
<evidence type="ECO:0000256" key="7">
    <source>
        <dbReference type="ARBA" id="ARBA00023136"/>
    </source>
</evidence>
<evidence type="ECO:0000256" key="1">
    <source>
        <dbReference type="ARBA" id="ARBA00004323"/>
    </source>
</evidence>
<evidence type="ECO:0000256" key="6">
    <source>
        <dbReference type="ARBA" id="ARBA00023034"/>
    </source>
</evidence>
<dbReference type="InterPro" id="IPR018011">
    <property type="entry name" value="Carb_sulfotrans_8-10"/>
</dbReference>
<accession>A0A2B4SVZ0</accession>
<dbReference type="Proteomes" id="UP000225706">
    <property type="component" value="Unassembled WGS sequence"/>
</dbReference>
<evidence type="ECO:0000256" key="3">
    <source>
        <dbReference type="ARBA" id="ARBA00022679"/>
    </source>
</evidence>
<evidence type="ECO:0000256" key="9">
    <source>
        <dbReference type="RuleBase" id="RU364020"/>
    </source>
</evidence>
<dbReference type="GO" id="GO:0016051">
    <property type="term" value="P:carbohydrate biosynthetic process"/>
    <property type="evidence" value="ECO:0007669"/>
    <property type="project" value="InterPro"/>
</dbReference>
<reference evidence="11" key="1">
    <citation type="journal article" date="2017" name="bioRxiv">
        <title>Comparative analysis of the genomes of Stylophora pistillata and Acropora digitifera provides evidence for extensive differences between species of corals.</title>
        <authorList>
            <person name="Voolstra C.R."/>
            <person name="Li Y."/>
            <person name="Liew Y.J."/>
            <person name="Baumgarten S."/>
            <person name="Zoccola D."/>
            <person name="Flot J.-F."/>
            <person name="Tambutte S."/>
            <person name="Allemand D."/>
            <person name="Aranda M."/>
        </authorList>
    </citation>
    <scope>NUCLEOTIDE SEQUENCE [LARGE SCALE GENOMIC DNA]</scope>
</reference>
<dbReference type="PANTHER" id="PTHR12137:SF54">
    <property type="entry name" value="CARBOHYDRATE SULFOTRANSFERASE"/>
    <property type="match status" value="1"/>
</dbReference>
<sequence>MVQQQNDEGSTESVNVKRLETIREVCRRNNKTNSSLEDISKLNIIVNEKYKILFCYIPKIACTQWKTVIASLSGPQLAYPGIHDARNFKFLSNYPTDEVKRMLKTYFKFVFVREPFERLLSAYLDKFQSGDPAFHKNYGQRIITLYRPGGNPEEKNVKFDEFLNYVLHLGDGYWNEHWQTYDNLCQPCGIPYDFIGHFENLGQEAQYVLEISGVTKKANVSFPPVKRSQTSSLVPFFYNQIHKERLYGTMQLFGPDSEMFGYDLPKSFYEIIPEISQQSRTRNNSKQRRLPFQKYCKY</sequence>
<keyword evidence="6 9" id="KW-0333">Golgi apparatus</keyword>
<dbReference type="InterPro" id="IPR005331">
    <property type="entry name" value="Sulfotransferase"/>
</dbReference>
<dbReference type="OrthoDB" id="5969595at2759"/>
<evidence type="ECO:0000313" key="10">
    <source>
        <dbReference type="EMBL" id="PFX34844.1"/>
    </source>
</evidence>
<organism evidence="10 11">
    <name type="scientific">Stylophora pistillata</name>
    <name type="common">Smooth cauliflower coral</name>
    <dbReference type="NCBI Taxonomy" id="50429"/>
    <lineage>
        <taxon>Eukaryota</taxon>
        <taxon>Metazoa</taxon>
        <taxon>Cnidaria</taxon>
        <taxon>Anthozoa</taxon>
        <taxon>Hexacorallia</taxon>
        <taxon>Scleractinia</taxon>
        <taxon>Astrocoeniina</taxon>
        <taxon>Pocilloporidae</taxon>
        <taxon>Stylophora</taxon>
    </lineage>
</organism>
<evidence type="ECO:0000256" key="4">
    <source>
        <dbReference type="ARBA" id="ARBA00022692"/>
    </source>
</evidence>
<dbReference type="AlphaFoldDB" id="A0A2B4SVZ0"/>
<proteinExistence type="inferred from homology"/>
<comment type="caution">
    <text evidence="10">The sequence shown here is derived from an EMBL/GenBank/DDBJ whole genome shotgun (WGS) entry which is preliminary data.</text>
</comment>
<keyword evidence="11" id="KW-1185">Reference proteome</keyword>
<dbReference type="GO" id="GO:0000139">
    <property type="term" value="C:Golgi membrane"/>
    <property type="evidence" value="ECO:0007669"/>
    <property type="project" value="UniProtKB-SubCell"/>
</dbReference>
<dbReference type="PANTHER" id="PTHR12137">
    <property type="entry name" value="CARBOHYDRATE SULFOTRANSFERASE"/>
    <property type="match status" value="1"/>
</dbReference>
<dbReference type="GO" id="GO:0008146">
    <property type="term" value="F:sulfotransferase activity"/>
    <property type="evidence" value="ECO:0007669"/>
    <property type="project" value="InterPro"/>
</dbReference>
<comment type="subcellular location">
    <subcellularLocation>
        <location evidence="1 9">Golgi apparatus membrane</location>
        <topology evidence="1 9">Single-pass type II membrane protein</topology>
    </subcellularLocation>
</comment>
<protein>
    <recommendedName>
        <fullName evidence="9">Carbohydrate sulfotransferase</fullName>
        <ecNumber evidence="9">2.8.2.-</ecNumber>
    </recommendedName>
</protein>
<dbReference type="Pfam" id="PF03567">
    <property type="entry name" value="Sulfotransfer_2"/>
    <property type="match status" value="1"/>
</dbReference>
<evidence type="ECO:0000256" key="5">
    <source>
        <dbReference type="ARBA" id="ARBA00022989"/>
    </source>
</evidence>
<evidence type="ECO:0000256" key="8">
    <source>
        <dbReference type="ARBA" id="ARBA00023180"/>
    </source>
</evidence>
<name>A0A2B4SVZ0_STYPI</name>
<dbReference type="EC" id="2.8.2.-" evidence="9"/>
<keyword evidence="7" id="KW-0472">Membrane</keyword>
<keyword evidence="8 9" id="KW-0325">Glycoprotein</keyword>
<keyword evidence="5" id="KW-1133">Transmembrane helix</keyword>
<keyword evidence="3 9" id="KW-0808">Transferase</keyword>